<reference evidence="4" key="1">
    <citation type="submission" date="2018-05" db="EMBL/GenBank/DDBJ databases">
        <authorList>
            <person name="Lanie J.A."/>
            <person name="Ng W.-L."/>
            <person name="Kazmierczak K.M."/>
            <person name="Andrzejewski T.M."/>
            <person name="Davidsen T.M."/>
            <person name="Wayne K.J."/>
            <person name="Tettelin H."/>
            <person name="Glass J.I."/>
            <person name="Rusch D."/>
            <person name="Podicherti R."/>
            <person name="Tsui H.-C.T."/>
            <person name="Winkler M.E."/>
        </authorList>
    </citation>
    <scope>NUCLEOTIDE SEQUENCE</scope>
</reference>
<dbReference type="PANTHER" id="PTHR42684">
    <property type="entry name" value="ADENOSYLMETHIONINE-8-AMINO-7-OXONONANOATE AMINOTRANSFERASE"/>
    <property type="match status" value="1"/>
</dbReference>
<accession>A0A382L4N6</accession>
<evidence type="ECO:0000256" key="1">
    <source>
        <dbReference type="ARBA" id="ARBA00022576"/>
    </source>
</evidence>
<sequence length="286" mass="31529">VVLKNIKPESVEWFNRGFPHIWLPYTQMQTETPPAPVISANGTRIRLADGRELIDGIASWWTACHGYNHPHIRKEVVKQLEVMPHIMFGGLVHEPALSLAQKITGALPGPLDRVFFSESGSVSVEIALKMAIQFFINKGQSERNRIISFLGGYHGDTFAAMSVCDPEEGMHSLFKGVLPEQHVVPLPITQSDFEQFQKFLSVHGDECAAVIVEPLVQGAGGMRIYETAVLRRLRAACDEWNLLLIFDEIFTGFGRTGSMFAQEESGVVPDITTLSKALTGGTIALA</sequence>
<dbReference type="AlphaFoldDB" id="A0A382L4N6"/>
<dbReference type="Gene3D" id="3.90.1150.10">
    <property type="entry name" value="Aspartate Aminotransferase, domain 1"/>
    <property type="match status" value="1"/>
</dbReference>
<protein>
    <recommendedName>
        <fullName evidence="5">7,8-diamino-pelargonic acid aminotransferase</fullName>
    </recommendedName>
</protein>
<organism evidence="4">
    <name type="scientific">marine metagenome</name>
    <dbReference type="NCBI Taxonomy" id="408172"/>
    <lineage>
        <taxon>unclassified sequences</taxon>
        <taxon>metagenomes</taxon>
        <taxon>ecological metagenomes</taxon>
    </lineage>
</organism>
<dbReference type="InterPro" id="IPR049704">
    <property type="entry name" value="Aminotrans_3_PPA_site"/>
</dbReference>
<dbReference type="GO" id="GO:0009102">
    <property type="term" value="P:biotin biosynthetic process"/>
    <property type="evidence" value="ECO:0007669"/>
    <property type="project" value="TreeGrafter"/>
</dbReference>
<dbReference type="InterPro" id="IPR015424">
    <property type="entry name" value="PyrdxlP-dep_Trfase"/>
</dbReference>
<evidence type="ECO:0000256" key="2">
    <source>
        <dbReference type="ARBA" id="ARBA00022679"/>
    </source>
</evidence>
<evidence type="ECO:0000256" key="3">
    <source>
        <dbReference type="ARBA" id="ARBA00022898"/>
    </source>
</evidence>
<dbReference type="GO" id="GO:0030170">
    <property type="term" value="F:pyridoxal phosphate binding"/>
    <property type="evidence" value="ECO:0007669"/>
    <property type="project" value="InterPro"/>
</dbReference>
<dbReference type="Gene3D" id="3.40.640.10">
    <property type="entry name" value="Type I PLP-dependent aspartate aminotransferase-like (Major domain)"/>
    <property type="match status" value="1"/>
</dbReference>
<keyword evidence="3" id="KW-0663">Pyridoxal phosphate</keyword>
<dbReference type="EMBL" id="UINC01084309">
    <property type="protein sequence ID" value="SVC30833.1"/>
    <property type="molecule type" value="Genomic_DNA"/>
</dbReference>
<dbReference type="GO" id="GO:0004015">
    <property type="term" value="F:adenosylmethionine-8-amino-7-oxononanoate transaminase activity"/>
    <property type="evidence" value="ECO:0007669"/>
    <property type="project" value="TreeGrafter"/>
</dbReference>
<dbReference type="InterPro" id="IPR005814">
    <property type="entry name" value="Aminotrans_3"/>
</dbReference>
<name>A0A382L4N6_9ZZZZ</name>
<feature type="non-terminal residue" evidence="4">
    <location>
        <position position="286"/>
    </location>
</feature>
<dbReference type="InterPro" id="IPR015422">
    <property type="entry name" value="PyrdxlP-dep_Trfase_small"/>
</dbReference>
<dbReference type="CDD" id="cd00610">
    <property type="entry name" value="OAT_like"/>
    <property type="match status" value="1"/>
</dbReference>
<evidence type="ECO:0008006" key="5">
    <source>
        <dbReference type="Google" id="ProtNLM"/>
    </source>
</evidence>
<proteinExistence type="predicted"/>
<keyword evidence="2" id="KW-0808">Transferase</keyword>
<dbReference type="PANTHER" id="PTHR42684:SF17">
    <property type="entry name" value="ADENOSYLMETHIONINE-8-AMINO-7-OXONONANOATE AMINOTRANSFERASE"/>
    <property type="match status" value="1"/>
</dbReference>
<feature type="non-terminal residue" evidence="4">
    <location>
        <position position="1"/>
    </location>
</feature>
<keyword evidence="1" id="KW-0032">Aminotransferase</keyword>
<gene>
    <name evidence="4" type="ORF">METZ01_LOCUS283687</name>
</gene>
<dbReference type="PROSITE" id="PS00600">
    <property type="entry name" value="AA_TRANSFER_CLASS_3"/>
    <property type="match status" value="1"/>
</dbReference>
<dbReference type="InterPro" id="IPR015421">
    <property type="entry name" value="PyrdxlP-dep_Trfase_major"/>
</dbReference>
<dbReference type="Pfam" id="PF00202">
    <property type="entry name" value="Aminotran_3"/>
    <property type="match status" value="1"/>
</dbReference>
<evidence type="ECO:0000313" key="4">
    <source>
        <dbReference type="EMBL" id="SVC30833.1"/>
    </source>
</evidence>
<dbReference type="SUPFAM" id="SSF53383">
    <property type="entry name" value="PLP-dependent transferases"/>
    <property type="match status" value="1"/>
</dbReference>